<dbReference type="GO" id="GO:0008757">
    <property type="term" value="F:S-adenosylmethionine-dependent methyltransferase activity"/>
    <property type="evidence" value="ECO:0007669"/>
    <property type="project" value="InterPro"/>
</dbReference>
<keyword evidence="1" id="KW-0677">Repeat</keyword>
<dbReference type="HOGENOM" id="CLU_034833_1_0_4"/>
<dbReference type="KEGG" id="rta:Rta_05010"/>
<dbReference type="InterPro" id="IPR050498">
    <property type="entry name" value="Ycf3"/>
</dbReference>
<dbReference type="Gene3D" id="3.40.50.150">
    <property type="entry name" value="Vaccinia Virus protein VP39"/>
    <property type="match status" value="1"/>
</dbReference>
<dbReference type="SUPFAM" id="SSF53335">
    <property type="entry name" value="S-adenosyl-L-methionine-dependent methyltransferases"/>
    <property type="match status" value="1"/>
</dbReference>
<protein>
    <recommendedName>
        <fullName evidence="4">Methyltransferase type 11 domain-containing protein</fullName>
    </recommendedName>
</protein>
<evidence type="ECO:0000256" key="3">
    <source>
        <dbReference type="PROSITE-ProRule" id="PRU00339"/>
    </source>
</evidence>
<keyword evidence="2 3" id="KW-0802">TPR repeat</keyword>
<dbReference type="SMART" id="SM00028">
    <property type="entry name" value="TPR"/>
    <property type="match status" value="4"/>
</dbReference>
<dbReference type="InterPro" id="IPR011717">
    <property type="entry name" value="TPR-4"/>
</dbReference>
<feature type="repeat" description="TPR" evidence="3">
    <location>
        <begin position="76"/>
        <end position="109"/>
    </location>
</feature>
<dbReference type="InterPro" id="IPR011990">
    <property type="entry name" value="TPR-like_helical_dom_sf"/>
</dbReference>
<dbReference type="Proteomes" id="UP000008385">
    <property type="component" value="Chromosome"/>
</dbReference>
<dbReference type="PROSITE" id="PS50005">
    <property type="entry name" value="TPR"/>
    <property type="match status" value="3"/>
</dbReference>
<feature type="repeat" description="TPR" evidence="3">
    <location>
        <begin position="42"/>
        <end position="75"/>
    </location>
</feature>
<evidence type="ECO:0000313" key="6">
    <source>
        <dbReference type="Proteomes" id="UP000008385"/>
    </source>
</evidence>
<dbReference type="eggNOG" id="COG4976">
    <property type="taxonomic scope" value="Bacteria"/>
</dbReference>
<dbReference type="Gene3D" id="1.25.40.10">
    <property type="entry name" value="Tetratricopeptide repeat domain"/>
    <property type="match status" value="1"/>
</dbReference>
<dbReference type="PANTHER" id="PTHR44858:SF1">
    <property type="entry name" value="UDP-N-ACETYLGLUCOSAMINE--PEPTIDE N-ACETYLGLUCOSAMINYLTRANSFERASE SPINDLY-RELATED"/>
    <property type="match status" value="1"/>
</dbReference>
<dbReference type="InterPro" id="IPR013216">
    <property type="entry name" value="Methyltransf_11"/>
</dbReference>
<name>F5XVK1_RAMTT</name>
<feature type="repeat" description="TPR" evidence="3">
    <location>
        <begin position="8"/>
        <end position="41"/>
    </location>
</feature>
<dbReference type="eggNOG" id="COG0457">
    <property type="taxonomic scope" value="Bacteria"/>
</dbReference>
<dbReference type="PANTHER" id="PTHR44858">
    <property type="entry name" value="TETRATRICOPEPTIDE REPEAT PROTEIN 6"/>
    <property type="match status" value="1"/>
</dbReference>
<gene>
    <name evidence="5" type="ordered locus">Rta_05010</name>
</gene>
<keyword evidence="6" id="KW-1185">Reference proteome</keyword>
<dbReference type="Pfam" id="PF14559">
    <property type="entry name" value="TPR_19"/>
    <property type="match status" value="1"/>
</dbReference>
<dbReference type="OrthoDB" id="9809392at2"/>
<dbReference type="RefSeq" id="WP_013899810.1">
    <property type="nucleotide sequence ID" value="NC_015677.1"/>
</dbReference>
<dbReference type="CDD" id="cd02440">
    <property type="entry name" value="AdoMet_MTases"/>
    <property type="match status" value="1"/>
</dbReference>
<dbReference type="Pfam" id="PF07721">
    <property type="entry name" value="TPR_4"/>
    <property type="match status" value="1"/>
</dbReference>
<dbReference type="InterPro" id="IPR019734">
    <property type="entry name" value="TPR_rpt"/>
</dbReference>
<evidence type="ECO:0000259" key="4">
    <source>
        <dbReference type="Pfam" id="PF08241"/>
    </source>
</evidence>
<organism evidence="5 6">
    <name type="scientific">Ramlibacter tataouinensis (strain ATCC BAA-407 / DSM 14655 / LMG 21543 / TTB310)</name>
    <dbReference type="NCBI Taxonomy" id="365046"/>
    <lineage>
        <taxon>Bacteria</taxon>
        <taxon>Pseudomonadati</taxon>
        <taxon>Pseudomonadota</taxon>
        <taxon>Betaproteobacteria</taxon>
        <taxon>Burkholderiales</taxon>
        <taxon>Comamonadaceae</taxon>
        <taxon>Ramlibacter</taxon>
    </lineage>
</organism>
<dbReference type="Pfam" id="PF08241">
    <property type="entry name" value="Methyltransf_11"/>
    <property type="match status" value="1"/>
</dbReference>
<reference evidence="5 6" key="2">
    <citation type="journal article" date="2011" name="PLoS ONE">
        <title>The Cyst-Dividing Bacterium Ramlibacter tataouinensis TTB310 Genome Reveals a Well-Stocked Toolbox for Adaptation to a Desert Environment.</title>
        <authorList>
            <person name="De Luca G."/>
            <person name="Barakat M."/>
            <person name="Ortet P."/>
            <person name="Fochesato S."/>
            <person name="Jourlin-Castelli C."/>
            <person name="Ansaldi M."/>
            <person name="Py B."/>
            <person name="Fichant G."/>
            <person name="Coutinho P.M."/>
            <person name="Voulhoux R."/>
            <person name="Bastien O."/>
            <person name="Marechal E."/>
            <person name="Henrissat B."/>
            <person name="Quentin Y."/>
            <person name="Noirot P."/>
            <person name="Filloux A."/>
            <person name="Mejean V."/>
            <person name="Dubow M.S."/>
            <person name="Barras F."/>
            <person name="Barbe V."/>
            <person name="Weissenbach J."/>
            <person name="Mihalcescu I."/>
            <person name="Vermeglio A."/>
            <person name="Achouak W."/>
            <person name="Heulin T."/>
        </authorList>
    </citation>
    <scope>NUCLEOTIDE SEQUENCE [LARGE SCALE GENOMIC DNA]</scope>
    <source>
        <strain evidence="6">ATCC BAA-407 / DSM 14655 / LMG 21543 / TTB310</strain>
    </source>
</reference>
<dbReference type="GO" id="GO:0042802">
    <property type="term" value="F:identical protein binding"/>
    <property type="evidence" value="ECO:0007669"/>
    <property type="project" value="InterPro"/>
</dbReference>
<reference evidence="6" key="1">
    <citation type="submission" date="2006-01" db="EMBL/GenBank/DDBJ databases">
        <title>Genome of the cyst-dividing bacterium Ramlibacter tataouinensis.</title>
        <authorList>
            <person name="Barakat M."/>
            <person name="Ortet P."/>
            <person name="De Luca G."/>
            <person name="Jourlin-Castelli C."/>
            <person name="Ansaldi M."/>
            <person name="Py B."/>
            <person name="Fichant G."/>
            <person name="Coutinho P."/>
            <person name="Voulhoux R."/>
            <person name="Bastien O."/>
            <person name="Roy S."/>
            <person name="Marechal E."/>
            <person name="Henrissat B."/>
            <person name="Quentin Y."/>
            <person name="Noirot P."/>
            <person name="Filloux A."/>
            <person name="Mejean V."/>
            <person name="DuBow M."/>
            <person name="Barras F."/>
            <person name="Heulin T."/>
        </authorList>
    </citation>
    <scope>NUCLEOTIDE SEQUENCE [LARGE SCALE GENOMIC DNA]</scope>
    <source>
        <strain evidence="6">ATCC BAA-407 / DSM 14655 / LMG 21543 / TTB310</strain>
    </source>
</reference>
<evidence type="ECO:0000256" key="1">
    <source>
        <dbReference type="ARBA" id="ARBA00022737"/>
    </source>
</evidence>
<dbReference type="InterPro" id="IPR029063">
    <property type="entry name" value="SAM-dependent_MTases_sf"/>
</dbReference>
<proteinExistence type="predicted"/>
<evidence type="ECO:0000313" key="5">
    <source>
        <dbReference type="EMBL" id="AEG91577.1"/>
    </source>
</evidence>
<feature type="domain" description="Methyltransferase type 11" evidence="4">
    <location>
        <begin position="210"/>
        <end position="302"/>
    </location>
</feature>
<dbReference type="PATRIC" id="fig|365046.3.peg.514"/>
<dbReference type="STRING" id="365046.Rta_05010"/>
<dbReference type="AlphaFoldDB" id="F5XVK1"/>
<sequence length="365" mass="39048">MSDTFEQAKTFFLQGLHHYQQGRFEQAQTQFEASLALLPGRPSTLANLGACRVQLGRHDEAVALLDEALAQEPGDAGAWGHRATALAELGRLEQALDSVDRSLALEPRSGRGWGLRGNLLKDLGRPDEAIAAFEQAVALGHEVDLHRYFLAGLRGQAAAPAPPRAYVELLFDGYADGFDQHLVRRLGYRAPEVLAQPLRAAGGGAVDSALDLGCGTGLCAPLLRPLARRLTGVDLSAGMLARARTLGLYDELVQADLAEHLQATGARHDLVVAADVFVYVGALGAVFAGAARVLRPGGVFAFSVEEATGGAELELRPSLRYAHAEGGLRRLAATHGFEVMRALRQPIRHEQGHPIAGLYLWLTKG</sequence>
<dbReference type="EMBL" id="CP000245">
    <property type="protein sequence ID" value="AEG91577.1"/>
    <property type="molecule type" value="Genomic_DNA"/>
</dbReference>
<accession>F5XVK1</accession>
<dbReference type="SUPFAM" id="SSF48452">
    <property type="entry name" value="TPR-like"/>
    <property type="match status" value="1"/>
</dbReference>
<evidence type="ECO:0000256" key="2">
    <source>
        <dbReference type="ARBA" id="ARBA00022803"/>
    </source>
</evidence>